<dbReference type="InterPro" id="IPR032675">
    <property type="entry name" value="LRR_dom_sf"/>
</dbReference>
<dbReference type="SUPFAM" id="SSF52047">
    <property type="entry name" value="RNI-like"/>
    <property type="match status" value="1"/>
</dbReference>
<dbReference type="EMBL" id="CAJNYU010003119">
    <property type="protein sequence ID" value="CAF3638033.1"/>
    <property type="molecule type" value="Genomic_DNA"/>
</dbReference>
<evidence type="ECO:0000313" key="2">
    <source>
        <dbReference type="EMBL" id="CAF3638033.1"/>
    </source>
</evidence>
<proteinExistence type="predicted"/>
<dbReference type="Proteomes" id="UP000663869">
    <property type="component" value="Unassembled WGS sequence"/>
</dbReference>
<organism evidence="2 4">
    <name type="scientific">Rotaria socialis</name>
    <dbReference type="NCBI Taxonomy" id="392032"/>
    <lineage>
        <taxon>Eukaryota</taxon>
        <taxon>Metazoa</taxon>
        <taxon>Spiralia</taxon>
        <taxon>Gnathifera</taxon>
        <taxon>Rotifera</taxon>
        <taxon>Eurotatoria</taxon>
        <taxon>Bdelloidea</taxon>
        <taxon>Philodinida</taxon>
        <taxon>Philodinidae</taxon>
        <taxon>Rotaria</taxon>
    </lineage>
</organism>
<dbReference type="PROSITE" id="PS50181">
    <property type="entry name" value="FBOX"/>
    <property type="match status" value="1"/>
</dbReference>
<dbReference type="AlphaFoldDB" id="A0A818QEQ9"/>
<name>A0A818QEQ9_9BILA</name>
<evidence type="ECO:0000259" key="1">
    <source>
        <dbReference type="PROSITE" id="PS50181"/>
    </source>
</evidence>
<gene>
    <name evidence="2" type="ORF">FME351_LOCUS23806</name>
    <name evidence="3" type="ORF">TSG867_LOCUS3238</name>
</gene>
<evidence type="ECO:0000313" key="3">
    <source>
        <dbReference type="EMBL" id="CAF4253552.1"/>
    </source>
</evidence>
<protein>
    <recommendedName>
        <fullName evidence="1">F-box domain-containing protein</fullName>
    </recommendedName>
</protein>
<dbReference type="InterPro" id="IPR001810">
    <property type="entry name" value="F-box_dom"/>
</dbReference>
<reference evidence="2" key="1">
    <citation type="submission" date="2021-02" db="EMBL/GenBank/DDBJ databases">
        <authorList>
            <person name="Nowell W R."/>
        </authorList>
    </citation>
    <scope>NUCLEOTIDE SEQUENCE</scope>
</reference>
<evidence type="ECO:0000313" key="4">
    <source>
        <dbReference type="Proteomes" id="UP000663869"/>
    </source>
</evidence>
<sequence length="525" mass="61852">MNRSGANLLDLPDEVLFIILKKLHNIDVLYSLFGINNKRLDILVEDGMFTNILNFGRTSSIIDKKLDRFYTTILPRIHYSVKNLILEATSIERILLVGDYPNLAFLEILNFGQEIVNRYFTDNSALQHILKYQITELVLHNHDKYSTKTSLKTYITHVYAHIMLFQNLKQLTIVASSINEYPPLSFTNLPSTIYFSSTLTVLCICVFGFDDCLLLLDGRLKQLTTFIIQVHNIYKASFIRSSMDELKSLKCFSLISYNMTYDYEYLVLPLLRRMTRLEKLTLCLRIWRDSFIDGTHLSNEFLDHMCELRTITFYISTEGMARDSVYRKSSDDIQKAFTNIKYGPTACFIDHFHKFEAICHVYSLPFTFTRLEKITTHFPNIVLDTVTHFLLFDITLMKHEFFMRISRAFPMLMRLTTVNTMIQSWNRNELKSDKNPFNSIIEFSHLISLDLRRANTDYVVQFLLETRTYLPCLTEFKVNYNDLVFVTARFARDATRRNCFNVKQFIFEKQIYYSKDIYQYFPSLL</sequence>
<accession>A0A818QEQ9</accession>
<dbReference type="EMBL" id="CAJOBQ010000095">
    <property type="protein sequence ID" value="CAF4253552.1"/>
    <property type="molecule type" value="Genomic_DNA"/>
</dbReference>
<feature type="domain" description="F-box" evidence="1">
    <location>
        <begin position="5"/>
        <end position="52"/>
    </location>
</feature>
<dbReference type="Gene3D" id="3.80.10.10">
    <property type="entry name" value="Ribonuclease Inhibitor"/>
    <property type="match status" value="1"/>
</dbReference>
<dbReference type="Proteomes" id="UP000663862">
    <property type="component" value="Unassembled WGS sequence"/>
</dbReference>
<comment type="caution">
    <text evidence="2">The sequence shown here is derived from an EMBL/GenBank/DDBJ whole genome shotgun (WGS) entry which is preliminary data.</text>
</comment>